<organism evidence="2 3">
    <name type="scientific">Armillaria gallica</name>
    <name type="common">Bulbous honey fungus</name>
    <name type="synonym">Armillaria bulbosa</name>
    <dbReference type="NCBI Taxonomy" id="47427"/>
    <lineage>
        <taxon>Eukaryota</taxon>
        <taxon>Fungi</taxon>
        <taxon>Dikarya</taxon>
        <taxon>Basidiomycota</taxon>
        <taxon>Agaricomycotina</taxon>
        <taxon>Agaricomycetes</taxon>
        <taxon>Agaricomycetidae</taxon>
        <taxon>Agaricales</taxon>
        <taxon>Marasmiineae</taxon>
        <taxon>Physalacriaceae</taxon>
        <taxon>Armillaria</taxon>
    </lineage>
</organism>
<evidence type="ECO:0000256" key="1">
    <source>
        <dbReference type="SAM" id="SignalP"/>
    </source>
</evidence>
<name>A0A2H3D117_ARMGA</name>
<protein>
    <submittedName>
        <fullName evidence="2">Uncharacterized protein</fullName>
    </submittedName>
</protein>
<dbReference type="STRING" id="47427.A0A2H3D117"/>
<dbReference type="Proteomes" id="UP000217790">
    <property type="component" value="Unassembled WGS sequence"/>
</dbReference>
<keyword evidence="1" id="KW-0732">Signal</keyword>
<feature type="chain" id="PRO_5013890846" evidence="1">
    <location>
        <begin position="21"/>
        <end position="107"/>
    </location>
</feature>
<gene>
    <name evidence="2" type="ORF">ARMGADRAFT_1090037</name>
</gene>
<evidence type="ECO:0000313" key="2">
    <source>
        <dbReference type="EMBL" id="PBK82717.1"/>
    </source>
</evidence>
<sequence length="107" mass="11934">MQTNPHIFIVLDVLIAQSLQLHVTALPAITGNTLNLGFLFEVEAMRKEDEELCFKPEAGIRQLVYGAVGTLDDEEKPRRKCIQMSEVIEESGFVISKGVKIVQDTFA</sequence>
<keyword evidence="3" id="KW-1185">Reference proteome</keyword>
<evidence type="ECO:0000313" key="3">
    <source>
        <dbReference type="Proteomes" id="UP000217790"/>
    </source>
</evidence>
<dbReference type="EMBL" id="KZ293713">
    <property type="protein sequence ID" value="PBK82717.1"/>
    <property type="molecule type" value="Genomic_DNA"/>
</dbReference>
<reference evidence="3" key="1">
    <citation type="journal article" date="2017" name="Nat. Ecol. Evol.">
        <title>Genome expansion and lineage-specific genetic innovations in the forest pathogenic fungi Armillaria.</title>
        <authorList>
            <person name="Sipos G."/>
            <person name="Prasanna A.N."/>
            <person name="Walter M.C."/>
            <person name="O'Connor E."/>
            <person name="Balint B."/>
            <person name="Krizsan K."/>
            <person name="Kiss B."/>
            <person name="Hess J."/>
            <person name="Varga T."/>
            <person name="Slot J."/>
            <person name="Riley R."/>
            <person name="Boka B."/>
            <person name="Rigling D."/>
            <person name="Barry K."/>
            <person name="Lee J."/>
            <person name="Mihaltcheva S."/>
            <person name="LaButti K."/>
            <person name="Lipzen A."/>
            <person name="Waldron R."/>
            <person name="Moloney N.M."/>
            <person name="Sperisen C."/>
            <person name="Kredics L."/>
            <person name="Vagvoelgyi C."/>
            <person name="Patrignani A."/>
            <person name="Fitzpatrick D."/>
            <person name="Nagy I."/>
            <person name="Doyle S."/>
            <person name="Anderson J.B."/>
            <person name="Grigoriev I.V."/>
            <person name="Gueldener U."/>
            <person name="Muensterkoetter M."/>
            <person name="Nagy L.G."/>
        </authorList>
    </citation>
    <scope>NUCLEOTIDE SEQUENCE [LARGE SCALE GENOMIC DNA]</scope>
    <source>
        <strain evidence="3">Ar21-2</strain>
    </source>
</reference>
<dbReference type="OrthoDB" id="542013at2759"/>
<dbReference type="InParanoid" id="A0A2H3D117"/>
<accession>A0A2H3D117</accession>
<dbReference type="AlphaFoldDB" id="A0A2H3D117"/>
<feature type="signal peptide" evidence="1">
    <location>
        <begin position="1"/>
        <end position="20"/>
    </location>
</feature>
<proteinExistence type="predicted"/>